<dbReference type="Proteomes" id="UP000003671">
    <property type="component" value="Unassembled WGS sequence"/>
</dbReference>
<keyword evidence="8" id="KW-1185">Reference proteome</keyword>
<dbReference type="HOGENOM" id="CLU_000604_1_2_9"/>
<evidence type="ECO:0000256" key="4">
    <source>
        <dbReference type="ARBA" id="ARBA00022840"/>
    </source>
</evidence>
<keyword evidence="2" id="KW-0813">Transport</keyword>
<proteinExistence type="inferred from homology"/>
<dbReference type="STRING" id="500635.MITSMUL_04533"/>
<evidence type="ECO:0000256" key="3">
    <source>
        <dbReference type="ARBA" id="ARBA00022741"/>
    </source>
</evidence>
<comment type="caution">
    <text evidence="7">The sequence shown here is derived from an EMBL/GenBank/DDBJ whole genome shotgun (WGS) entry which is preliminary data.</text>
</comment>
<dbReference type="PATRIC" id="fig|500635.8.peg.1261"/>
<dbReference type="GO" id="GO:0016887">
    <property type="term" value="F:ATP hydrolysis activity"/>
    <property type="evidence" value="ECO:0007669"/>
    <property type="project" value="InterPro"/>
</dbReference>
<feature type="domain" description="ABC transporter" evidence="6">
    <location>
        <begin position="22"/>
        <end position="254"/>
    </location>
</feature>
<dbReference type="PROSITE" id="PS00211">
    <property type="entry name" value="ABC_TRANSPORTER_1"/>
    <property type="match status" value="1"/>
</dbReference>
<evidence type="ECO:0000259" key="6">
    <source>
        <dbReference type="PROSITE" id="PS50893"/>
    </source>
</evidence>
<dbReference type="GO" id="GO:0015658">
    <property type="term" value="F:branched-chain amino acid transmembrane transporter activity"/>
    <property type="evidence" value="ECO:0007669"/>
    <property type="project" value="InterPro"/>
</dbReference>
<evidence type="ECO:0000313" key="8">
    <source>
        <dbReference type="Proteomes" id="UP000003671"/>
    </source>
</evidence>
<gene>
    <name evidence="7" type="ORF">MITSMUL_04533</name>
</gene>
<dbReference type="CDD" id="cd03224">
    <property type="entry name" value="ABC_TM1139_LivF_branched"/>
    <property type="match status" value="1"/>
</dbReference>
<dbReference type="Gene3D" id="3.40.50.300">
    <property type="entry name" value="P-loop containing nucleotide triphosphate hydrolases"/>
    <property type="match status" value="1"/>
</dbReference>
<dbReference type="SUPFAM" id="SSF52540">
    <property type="entry name" value="P-loop containing nucleoside triphosphate hydrolases"/>
    <property type="match status" value="1"/>
</dbReference>
<dbReference type="eggNOG" id="COG0410">
    <property type="taxonomic scope" value="Bacteria"/>
</dbReference>
<dbReference type="InterPro" id="IPR030660">
    <property type="entry name" value="ABC_branched_ATPase_LivF/BraG"/>
</dbReference>
<dbReference type="PROSITE" id="PS50893">
    <property type="entry name" value="ABC_TRANSPORTER_2"/>
    <property type="match status" value="1"/>
</dbReference>
<dbReference type="InterPro" id="IPR017871">
    <property type="entry name" value="ABC_transporter-like_CS"/>
</dbReference>
<name>C9KMU1_9FIRM</name>
<evidence type="ECO:0000256" key="1">
    <source>
        <dbReference type="ARBA" id="ARBA00005417"/>
    </source>
</evidence>
<keyword evidence="4 7" id="KW-0067">ATP-binding</keyword>
<dbReference type="EMBL" id="ABWK02000016">
    <property type="protein sequence ID" value="EEX68820.1"/>
    <property type="molecule type" value="Genomic_DNA"/>
</dbReference>
<dbReference type="InterPro" id="IPR003439">
    <property type="entry name" value="ABC_transporter-like_ATP-bd"/>
</dbReference>
<evidence type="ECO:0000256" key="5">
    <source>
        <dbReference type="ARBA" id="ARBA00022970"/>
    </source>
</evidence>
<dbReference type="PIRSF" id="PIRSF039137">
    <property type="entry name" value="ABC_branched_ATPase"/>
    <property type="match status" value="1"/>
</dbReference>
<accession>C9KMU1</accession>
<dbReference type="GO" id="GO:0015807">
    <property type="term" value="P:L-amino acid transport"/>
    <property type="evidence" value="ECO:0007669"/>
    <property type="project" value="TreeGrafter"/>
</dbReference>
<dbReference type="PANTHER" id="PTHR43820">
    <property type="entry name" value="HIGH-AFFINITY BRANCHED-CHAIN AMINO ACID TRANSPORT ATP-BINDING PROTEIN LIVF"/>
    <property type="match status" value="1"/>
</dbReference>
<dbReference type="InterPro" id="IPR027417">
    <property type="entry name" value="P-loop_NTPase"/>
</dbReference>
<protein>
    <submittedName>
        <fullName evidence="7">ABC transporter, ATP-binding protein</fullName>
    </submittedName>
</protein>
<keyword evidence="3" id="KW-0547">Nucleotide-binding</keyword>
<organism evidence="7 8">
    <name type="scientific">Mitsuokella multacida DSM 20544</name>
    <dbReference type="NCBI Taxonomy" id="500635"/>
    <lineage>
        <taxon>Bacteria</taxon>
        <taxon>Bacillati</taxon>
        <taxon>Bacillota</taxon>
        <taxon>Negativicutes</taxon>
        <taxon>Selenomonadales</taxon>
        <taxon>Selenomonadaceae</taxon>
        <taxon>Mitsuokella</taxon>
    </lineage>
</organism>
<evidence type="ECO:0000313" key="7">
    <source>
        <dbReference type="EMBL" id="EEX68820.1"/>
    </source>
</evidence>
<dbReference type="Pfam" id="PF00005">
    <property type="entry name" value="ABC_tran"/>
    <property type="match status" value="1"/>
</dbReference>
<dbReference type="InterPro" id="IPR052156">
    <property type="entry name" value="BCAA_Transport_ATP-bd_LivF"/>
</dbReference>
<keyword evidence="5" id="KW-0029">Amino-acid transport</keyword>
<evidence type="ECO:0000256" key="2">
    <source>
        <dbReference type="ARBA" id="ARBA00022448"/>
    </source>
</evidence>
<dbReference type="GO" id="GO:0005524">
    <property type="term" value="F:ATP binding"/>
    <property type="evidence" value="ECO:0007669"/>
    <property type="project" value="UniProtKB-KW"/>
</dbReference>
<reference evidence="7" key="1">
    <citation type="submission" date="2009-09" db="EMBL/GenBank/DDBJ databases">
        <authorList>
            <person name="Weinstock G."/>
            <person name="Sodergren E."/>
            <person name="Clifton S."/>
            <person name="Fulton L."/>
            <person name="Fulton B."/>
            <person name="Courtney L."/>
            <person name="Fronick C."/>
            <person name="Harrison M."/>
            <person name="Strong C."/>
            <person name="Farmer C."/>
            <person name="Delahaunty K."/>
            <person name="Markovic C."/>
            <person name="Hall O."/>
            <person name="Minx P."/>
            <person name="Tomlinson C."/>
            <person name="Mitreva M."/>
            <person name="Nelson J."/>
            <person name="Hou S."/>
            <person name="Wollam A."/>
            <person name="Pepin K.H."/>
            <person name="Johnson M."/>
            <person name="Bhonagiri V."/>
            <person name="Nash W.E."/>
            <person name="Warren W."/>
            <person name="Chinwalla A."/>
            <person name="Mardis E.R."/>
            <person name="Wilson R.K."/>
        </authorList>
    </citation>
    <scope>NUCLEOTIDE SEQUENCE [LARGE SCALE GENOMIC DNA]</scope>
    <source>
        <strain evidence="7">DSM 20544</strain>
    </source>
</reference>
<dbReference type="InterPro" id="IPR003593">
    <property type="entry name" value="AAA+_ATPase"/>
</dbReference>
<sequence>MSRVRSTEDVRKAGMYMAEPMLKIDNIDVYYGAIHALKGISLEVKEGEIVTLIGANGAGKSTTLRTISGLLKPKTGGITFLGQDIAGVRAHEIVKKGISQVPEGRRVFAEMTVMENLDLGAFVRKDKAGIQQDLKHVFELFPRLEERKNQSAGTLSGGEQQMLAMGRALMSRPKLLLLDEPSMGLAPLLIKEIFNIIVDINKSGTTVLLVEQNANMALSIANRAYVLETGRITLSGSAKELAASEDVRKAYLGG</sequence>
<comment type="similarity">
    <text evidence="1">Belongs to the ABC transporter superfamily.</text>
</comment>
<dbReference type="PANTHER" id="PTHR43820:SF4">
    <property type="entry name" value="HIGH-AFFINITY BRANCHED-CHAIN AMINO ACID TRANSPORT ATP-BINDING PROTEIN LIVF"/>
    <property type="match status" value="1"/>
</dbReference>
<dbReference type="AlphaFoldDB" id="C9KMU1"/>
<dbReference type="SMART" id="SM00382">
    <property type="entry name" value="AAA"/>
    <property type="match status" value="1"/>
</dbReference>